<comment type="cofactor">
    <cofactor evidence="9">
        <name>Zn(2+)</name>
        <dbReference type="ChEBI" id="CHEBI:29105"/>
    </cofactor>
    <text evidence="9">Binds 2 Zn(2+) ions per subunit.</text>
</comment>
<feature type="binding site" evidence="9">
    <location>
        <position position="64"/>
    </location>
    <ligand>
        <name>Zn(2+)</name>
        <dbReference type="ChEBI" id="CHEBI:29105"/>
        <label>1</label>
    </ligand>
</feature>
<dbReference type="Pfam" id="PF01979">
    <property type="entry name" value="Amidohydro_1"/>
    <property type="match status" value="1"/>
</dbReference>
<dbReference type="InterPro" id="IPR050138">
    <property type="entry name" value="DHOase/Allantoinase_Hydrolase"/>
</dbReference>
<feature type="binding site" evidence="9">
    <location>
        <position position="243"/>
    </location>
    <ligand>
        <name>Zn(2+)</name>
        <dbReference type="ChEBI" id="CHEBI:29105"/>
        <label>2</label>
    </ligand>
</feature>
<dbReference type="FunFam" id="3.20.20.140:FF:000174">
    <property type="entry name" value="Dihydropyrimidinase-related protein 2"/>
    <property type="match status" value="1"/>
</dbReference>
<keyword evidence="5 9" id="KW-0659">Purine metabolism</keyword>
<evidence type="ECO:0000256" key="2">
    <source>
        <dbReference type="ARBA" id="ARBA00008829"/>
    </source>
</evidence>
<dbReference type="GO" id="GO:0004038">
    <property type="term" value="F:allantoinase activity"/>
    <property type="evidence" value="ECO:0007669"/>
    <property type="project" value="UniProtKB-UniRule"/>
</dbReference>
<feature type="binding site" evidence="9">
    <location>
        <position position="66"/>
    </location>
    <ligand>
        <name>Zn(2+)</name>
        <dbReference type="ChEBI" id="CHEBI:29105"/>
        <label>1</label>
    </ligand>
</feature>
<evidence type="ECO:0000256" key="4">
    <source>
        <dbReference type="ARBA" id="ARBA00011881"/>
    </source>
</evidence>
<dbReference type="EMBL" id="CP024955">
    <property type="protein sequence ID" value="ATY84595.1"/>
    <property type="molecule type" value="Genomic_DNA"/>
</dbReference>
<dbReference type="GO" id="GO:0006145">
    <property type="term" value="P:purine nucleobase catabolic process"/>
    <property type="evidence" value="ECO:0007669"/>
    <property type="project" value="TreeGrafter"/>
</dbReference>
<dbReference type="NCBIfam" id="TIGR03178">
    <property type="entry name" value="allantoinase"/>
    <property type="match status" value="1"/>
</dbReference>
<evidence type="ECO:0000256" key="6">
    <source>
        <dbReference type="ARBA" id="ARBA00022723"/>
    </source>
</evidence>
<dbReference type="Gene3D" id="2.30.40.10">
    <property type="entry name" value="Urease, subunit C, domain 1"/>
    <property type="match status" value="1"/>
</dbReference>
<dbReference type="InterPro" id="IPR032466">
    <property type="entry name" value="Metal_Hydrolase"/>
</dbReference>
<dbReference type="Gene3D" id="3.20.20.140">
    <property type="entry name" value="Metal-dependent hydrolases"/>
    <property type="match status" value="1"/>
</dbReference>
<feature type="modified residue" description="N6-carboxylysine" evidence="9">
    <location>
        <position position="151"/>
    </location>
</feature>
<comment type="function">
    <text evidence="9">Catalyzes the conversion of allantoin (5-ureidohydantoin) to allantoic acid by hydrolytic cleavage of the five-member hydantoin ring.</text>
</comment>
<feature type="binding site" description="via carbamate group" evidence="9">
    <location>
        <position position="151"/>
    </location>
    <ligand>
        <name>Zn(2+)</name>
        <dbReference type="ChEBI" id="CHEBI:29105"/>
        <label>2</label>
    </ligand>
</feature>
<dbReference type="RefSeq" id="WP_100667412.1">
    <property type="nucleotide sequence ID" value="NZ_CP024955.1"/>
</dbReference>
<dbReference type="InterPro" id="IPR002195">
    <property type="entry name" value="Dihydroorotase_CS"/>
</dbReference>
<keyword evidence="7 9" id="KW-0378">Hydrolase</keyword>
<dbReference type="HAMAP" id="MF_01645">
    <property type="entry name" value="Hydantoinase"/>
    <property type="match status" value="1"/>
</dbReference>
<comment type="similarity">
    <text evidence="9">Belongs to the metallo-dependent hydrolases superfamily. Allantoinase family.</text>
</comment>
<comment type="similarity">
    <text evidence="3">Belongs to the metallo-dependent hydrolases superfamily. DHOase family. Class I DHOase subfamily.</text>
</comment>
<evidence type="ECO:0000313" key="11">
    <source>
        <dbReference type="EMBL" id="ATY84595.1"/>
    </source>
</evidence>
<comment type="pathway">
    <text evidence="9">Nitrogen metabolism; (S)-allantoin degradation; allantoate from (S)-allantoin: step 1/1.</text>
</comment>
<dbReference type="SUPFAM" id="SSF51338">
    <property type="entry name" value="Composite domain of metallo-dependent hydrolases"/>
    <property type="match status" value="1"/>
</dbReference>
<feature type="domain" description="Amidohydrolase-related" evidence="10">
    <location>
        <begin position="55"/>
        <end position="437"/>
    </location>
</feature>
<keyword evidence="12" id="KW-1185">Reference proteome</keyword>
<dbReference type="EC" id="3.5.2.5" evidence="9"/>
<reference evidence="12" key="1">
    <citation type="submission" date="2017-11" db="EMBL/GenBank/DDBJ databases">
        <title>Complete Genome Sequence of Kyrpidia sp. Strain EA-1, a thermophilic, hydrogen-oxidizing Bacterium, isolated from the Azores.</title>
        <authorList>
            <person name="Reiner J.E."/>
            <person name="Lapp C.J."/>
            <person name="Bunk B."/>
            <person name="Gescher J."/>
        </authorList>
    </citation>
    <scope>NUCLEOTIDE SEQUENCE [LARGE SCALE GENOMIC DNA]</scope>
    <source>
        <strain evidence="12">EA-1</strain>
    </source>
</reference>
<dbReference type="InterPro" id="IPR047604">
    <property type="entry name" value="Allantoinase_bact"/>
</dbReference>
<evidence type="ECO:0000259" key="10">
    <source>
        <dbReference type="Pfam" id="PF01979"/>
    </source>
</evidence>
<organism evidence="11 12">
    <name type="scientific">Kyrpidia spormannii</name>
    <dbReference type="NCBI Taxonomy" id="2055160"/>
    <lineage>
        <taxon>Bacteria</taxon>
        <taxon>Bacillati</taxon>
        <taxon>Bacillota</taxon>
        <taxon>Bacilli</taxon>
        <taxon>Bacillales</taxon>
        <taxon>Alicyclobacillaceae</taxon>
        <taxon>Kyrpidia</taxon>
    </lineage>
</organism>
<comment type="catalytic activity">
    <reaction evidence="9">
        <text>(S)-allantoin + H2O = allantoate + H(+)</text>
        <dbReference type="Rhea" id="RHEA:17029"/>
        <dbReference type="ChEBI" id="CHEBI:15377"/>
        <dbReference type="ChEBI" id="CHEBI:15378"/>
        <dbReference type="ChEBI" id="CHEBI:15678"/>
        <dbReference type="ChEBI" id="CHEBI:17536"/>
        <dbReference type="EC" id="3.5.2.5"/>
    </reaction>
</comment>
<dbReference type="Proteomes" id="UP000231932">
    <property type="component" value="Chromosome"/>
</dbReference>
<feature type="binding site" description="via carbamate group" evidence="9">
    <location>
        <position position="151"/>
    </location>
    <ligand>
        <name>Zn(2+)</name>
        <dbReference type="ChEBI" id="CHEBI:29105"/>
        <label>1</label>
    </ligand>
</feature>
<dbReference type="GO" id="GO:0050897">
    <property type="term" value="F:cobalt ion binding"/>
    <property type="evidence" value="ECO:0007669"/>
    <property type="project" value="InterPro"/>
</dbReference>
<name>A0A2K8N682_9BACL</name>
<evidence type="ECO:0000256" key="8">
    <source>
        <dbReference type="ARBA" id="ARBA00022833"/>
    </source>
</evidence>
<dbReference type="GO" id="GO:0005737">
    <property type="term" value="C:cytoplasm"/>
    <property type="evidence" value="ECO:0007669"/>
    <property type="project" value="TreeGrafter"/>
</dbReference>
<dbReference type="PANTHER" id="PTHR43668:SF4">
    <property type="entry name" value="ALLANTOINASE"/>
    <property type="match status" value="1"/>
</dbReference>
<feature type="binding site" evidence="9">
    <location>
        <position position="187"/>
    </location>
    <ligand>
        <name>Zn(2+)</name>
        <dbReference type="ChEBI" id="CHEBI:29105"/>
        <label>2</label>
    </ligand>
</feature>
<dbReference type="AlphaFoldDB" id="A0A2K8N682"/>
<comment type="similarity">
    <text evidence="2">Belongs to the metallo-dependent hydrolases superfamily. Hydantoinase/dihydropyrimidinase family.</text>
</comment>
<dbReference type="PROSITE" id="PS00482">
    <property type="entry name" value="DIHYDROOROTASE_1"/>
    <property type="match status" value="1"/>
</dbReference>
<dbReference type="KEGG" id="kyr:CVV65_06240"/>
<protein>
    <recommendedName>
        <fullName evidence="9">Allantoinase</fullName>
        <ecNumber evidence="9">3.5.2.5</ecNumber>
    </recommendedName>
    <alternativeName>
        <fullName evidence="9">Allantoin-utilizing enzyme</fullName>
    </alternativeName>
</protein>
<dbReference type="UniPathway" id="UPA00395">
    <property type="reaction ID" value="UER00653"/>
</dbReference>
<keyword evidence="8 9" id="KW-0862">Zinc</keyword>
<evidence type="ECO:0000256" key="5">
    <source>
        <dbReference type="ARBA" id="ARBA00022631"/>
    </source>
</evidence>
<comment type="function">
    <text evidence="1">Catalyzes the reversible cyclization of carbamoyl aspartate to dihydroorotate.</text>
</comment>
<dbReference type="GO" id="GO:0008270">
    <property type="term" value="F:zinc ion binding"/>
    <property type="evidence" value="ECO:0007669"/>
    <property type="project" value="InterPro"/>
</dbReference>
<evidence type="ECO:0000256" key="3">
    <source>
        <dbReference type="ARBA" id="ARBA00010286"/>
    </source>
</evidence>
<dbReference type="InterPro" id="IPR017593">
    <property type="entry name" value="Allantoinase"/>
</dbReference>
<evidence type="ECO:0000313" key="12">
    <source>
        <dbReference type="Proteomes" id="UP000231932"/>
    </source>
</evidence>
<dbReference type="InterPro" id="IPR011059">
    <property type="entry name" value="Metal-dep_hydrolase_composite"/>
</dbReference>
<dbReference type="InterPro" id="IPR006680">
    <property type="entry name" value="Amidohydro-rel"/>
</dbReference>
<dbReference type="OrthoDB" id="9765462at2"/>
<comment type="subunit">
    <text evidence="4 9">Homotetramer.</text>
</comment>
<comment type="PTM">
    <text evidence="9">Carboxylation allows a single lysine to coordinate two zinc ions.</text>
</comment>
<dbReference type="SUPFAM" id="SSF51556">
    <property type="entry name" value="Metallo-dependent hydrolases"/>
    <property type="match status" value="1"/>
</dbReference>
<evidence type="ECO:0000256" key="1">
    <source>
        <dbReference type="ARBA" id="ARBA00002368"/>
    </source>
</evidence>
<dbReference type="PANTHER" id="PTHR43668">
    <property type="entry name" value="ALLANTOINASE"/>
    <property type="match status" value="1"/>
</dbReference>
<feature type="binding site" evidence="9">
    <location>
        <position position="316"/>
    </location>
    <ligand>
        <name>Zn(2+)</name>
        <dbReference type="ChEBI" id="CHEBI:29105"/>
        <label>1</label>
    </ligand>
</feature>
<evidence type="ECO:0000256" key="7">
    <source>
        <dbReference type="ARBA" id="ARBA00022801"/>
    </source>
</evidence>
<gene>
    <name evidence="9 11" type="primary">allB</name>
    <name evidence="11" type="ORF">CVV65_06240</name>
</gene>
<keyword evidence="6 9" id="KW-0479">Metal-binding</keyword>
<dbReference type="GO" id="GO:0000256">
    <property type="term" value="P:allantoin catabolic process"/>
    <property type="evidence" value="ECO:0007669"/>
    <property type="project" value="UniProtKB-UniRule"/>
</dbReference>
<accession>A0A2K8N682</accession>
<evidence type="ECO:0000256" key="9">
    <source>
        <dbReference type="HAMAP-Rule" id="MF_01645"/>
    </source>
</evidence>
<sequence length="469" mass="51070">MRDEGDLVIRGGTVVSPEGTRRTDLRIRHGTVVAMESQLTQASTLDREIDATGLYIFPGLIDAHVHLNEPGRADWEGFTTGTMSLAAGGVTTFFDMPLNSTPPVTDRSHFEEKRKVAEAKSFIDYGLWGGLIPGNTEELTELSQCGAIGFKAFMTDAGTDDFPAVDNDSLWAGMDIAARLGAVVAVHAESSWITRRLTESFLSQGRVSARDYEASRPVVSELEAVERALAIARLTGCRLHVVHASSADVVRRIRAAREAGVDVSVETCPHYLSLTVADLEELGGVAKCAPPLRGRDEVEALWQAVRAGLVDTVGSDHSPCPPSMKEDPEGNLFRVWGGISGAQTALNVLLEEGYHRRGVPLETLTALTATNPAKRFGLYPRKGTIAPGSDADLVLVELGTPWALRREDLYYRHPHSPFIGRTFRGKILATLLRGKPVYWDPSLNKLMREFGSGRFPDKPFGRFVAGQHG</sequence>
<proteinExistence type="inferred from homology"/>